<evidence type="ECO:0000313" key="3">
    <source>
        <dbReference type="Proteomes" id="UP000008549"/>
    </source>
</evidence>
<dbReference type="EMBL" id="HE601533">
    <property type="protein sequence ID" value="CAP39661.2"/>
    <property type="molecule type" value="Genomic_DNA"/>
</dbReference>
<protein>
    <submittedName>
        <fullName evidence="2">Protein CBR-KUP-1</fullName>
    </submittedName>
</protein>
<reference evidence="2 3" key="1">
    <citation type="journal article" date="2003" name="PLoS Biol.">
        <title>The genome sequence of Caenorhabditis briggsae: a platform for comparative genomics.</title>
        <authorList>
            <person name="Stein L.D."/>
            <person name="Bao Z."/>
            <person name="Blasiar D."/>
            <person name="Blumenthal T."/>
            <person name="Brent M.R."/>
            <person name="Chen N."/>
            <person name="Chinwalla A."/>
            <person name="Clarke L."/>
            <person name="Clee C."/>
            <person name="Coghlan A."/>
            <person name="Coulson A."/>
            <person name="D'Eustachio P."/>
            <person name="Fitch D.H."/>
            <person name="Fulton L.A."/>
            <person name="Fulton R.E."/>
            <person name="Griffiths-Jones S."/>
            <person name="Harris T.W."/>
            <person name="Hillier L.W."/>
            <person name="Kamath R."/>
            <person name="Kuwabara P.E."/>
            <person name="Mardis E.R."/>
            <person name="Marra M.A."/>
            <person name="Miner T.L."/>
            <person name="Minx P."/>
            <person name="Mullikin J.C."/>
            <person name="Plumb R.W."/>
            <person name="Rogers J."/>
            <person name="Schein J.E."/>
            <person name="Sohrmann M."/>
            <person name="Spieth J."/>
            <person name="Stajich J.E."/>
            <person name="Wei C."/>
            <person name="Willey D."/>
            <person name="Wilson R.K."/>
            <person name="Durbin R."/>
            <person name="Waterston R.H."/>
        </authorList>
    </citation>
    <scope>NUCLEOTIDE SEQUENCE [LARGE SCALE GENOMIC DNA]</scope>
    <source>
        <strain evidence="2 3">AF16</strain>
    </source>
</reference>
<feature type="region of interest" description="Disordered" evidence="1">
    <location>
        <begin position="337"/>
        <end position="400"/>
    </location>
</feature>
<dbReference type="HOGENOM" id="CLU_724095_0_0_1"/>
<evidence type="ECO:0000313" key="4">
    <source>
        <dbReference type="WormBase" id="CBG23358"/>
    </source>
</evidence>
<evidence type="ECO:0000256" key="1">
    <source>
        <dbReference type="SAM" id="MobiDB-lite"/>
    </source>
</evidence>
<dbReference type="STRING" id="6238.A8Y441"/>
<dbReference type="Proteomes" id="UP000008549">
    <property type="component" value="Unassembled WGS sequence"/>
</dbReference>
<feature type="compositionally biased region" description="Basic and acidic residues" evidence="1">
    <location>
        <begin position="379"/>
        <end position="400"/>
    </location>
</feature>
<dbReference type="AlphaFoldDB" id="A8Y441"/>
<dbReference type="WormBase" id="CBG23358">
    <property type="protein sequence ID" value="CBP12407"/>
    <property type="gene ID" value="WBGene00041726"/>
    <property type="gene designation" value="Cbr-kup-1"/>
</dbReference>
<reference evidence="2 3" key="2">
    <citation type="journal article" date="2011" name="PLoS Genet.">
        <title>Caenorhabditis briggsae recombinant inbred line genotypes reveal inter-strain incompatibility and the evolution of recombination.</title>
        <authorList>
            <person name="Ross J.A."/>
            <person name="Koboldt D.C."/>
            <person name="Staisch J.E."/>
            <person name="Chamberlin H.M."/>
            <person name="Gupta B.P."/>
            <person name="Miller R.D."/>
            <person name="Baird S.E."/>
            <person name="Haag E.S."/>
        </authorList>
    </citation>
    <scope>NUCLEOTIDE SEQUENCE [LARGE SCALE GENOMIC DNA]</scope>
    <source>
        <strain evidence="2 3">AF16</strain>
    </source>
</reference>
<feature type="region of interest" description="Disordered" evidence="1">
    <location>
        <begin position="1"/>
        <end position="31"/>
    </location>
</feature>
<keyword evidence="3" id="KW-1185">Reference proteome</keyword>
<organism evidence="2 3">
    <name type="scientific">Caenorhabditis briggsae</name>
    <dbReference type="NCBI Taxonomy" id="6238"/>
    <lineage>
        <taxon>Eukaryota</taxon>
        <taxon>Metazoa</taxon>
        <taxon>Ecdysozoa</taxon>
        <taxon>Nematoda</taxon>
        <taxon>Chromadorea</taxon>
        <taxon>Rhabditida</taxon>
        <taxon>Rhabditina</taxon>
        <taxon>Rhabditomorpha</taxon>
        <taxon>Rhabditoidea</taxon>
        <taxon>Rhabditidae</taxon>
        <taxon>Peloderinae</taxon>
        <taxon>Caenorhabditis</taxon>
    </lineage>
</organism>
<name>A8Y441_CAEBR</name>
<evidence type="ECO:0000313" key="2">
    <source>
        <dbReference type="EMBL" id="CAP39661.2"/>
    </source>
</evidence>
<dbReference type="InParanoid" id="A8Y441"/>
<dbReference type="OMA" id="MREEQGD"/>
<sequence>MDDELDYGSDNSMHDDIGDDSIDDEVPRQPKDRLDVIIDRKEKIATEKAFGINEEDEKHLCISQAEAAALRKELEATDLNSRLDCVLVHGADSMDEFEIQKIFADFRPEKVWKKNEVAIVQFHFRQEAAAMMLNMSKLMRRVRGRKKANEDGEVISDDDDLEDGQIKEEKDDYVELVEGLEPNEKGIVASEKTDFVTVDVGSREVPNGKWRVLTKHVPANMFVIIRFATHHEYQVLSKKKFRKYFFFFKDMVKSSSSEVPKTGVKRGNQSFWTKETSNRGGLNVFDKDGKELEWDYEHDTRFYEEDKKEEEKEKISVPQGVKVKGRGAVKCGFLFGQGSSSLASDESSPLKKRKNDDKEYEKDDVMSRMGSSAHAIRPGRVERPMRDRVRFPGRGDREDY</sequence>
<proteinExistence type="predicted"/>
<feature type="compositionally biased region" description="Basic and acidic residues" evidence="1">
    <location>
        <begin position="354"/>
        <end position="366"/>
    </location>
</feature>
<dbReference type="eggNOG" id="ENOG502S8JM">
    <property type="taxonomic scope" value="Eukaryota"/>
</dbReference>
<gene>
    <name evidence="4" type="primary">kup-1</name>
    <name evidence="2" type="synonym">Cbr-kup-1</name>
    <name evidence="4" type="ORF">CBG23358</name>
    <name evidence="2" type="ORF">CBG_23358</name>
</gene>
<accession>A8Y441</accession>
<dbReference type="FunCoup" id="A8Y441">
    <property type="interactions" value="306"/>
</dbReference>